<protein>
    <submittedName>
        <fullName evidence="1">Uncharacterized protein</fullName>
    </submittedName>
</protein>
<keyword evidence="2" id="KW-1185">Reference proteome</keyword>
<organism evidence="1 2">
    <name type="scientific">Forsythia ovata</name>
    <dbReference type="NCBI Taxonomy" id="205694"/>
    <lineage>
        <taxon>Eukaryota</taxon>
        <taxon>Viridiplantae</taxon>
        <taxon>Streptophyta</taxon>
        <taxon>Embryophyta</taxon>
        <taxon>Tracheophyta</taxon>
        <taxon>Spermatophyta</taxon>
        <taxon>Magnoliopsida</taxon>
        <taxon>eudicotyledons</taxon>
        <taxon>Gunneridae</taxon>
        <taxon>Pentapetalae</taxon>
        <taxon>asterids</taxon>
        <taxon>lamiids</taxon>
        <taxon>Lamiales</taxon>
        <taxon>Oleaceae</taxon>
        <taxon>Forsythieae</taxon>
        <taxon>Forsythia</taxon>
    </lineage>
</organism>
<comment type="caution">
    <text evidence="1">The sequence shown here is derived from an EMBL/GenBank/DDBJ whole genome shotgun (WGS) entry which is preliminary data.</text>
</comment>
<sequence length="105" mass="12250">MSAMKDFPSDSTLKHFTSFYFDELLRMVNLGSLLTSKRLQREGDEEGSELEYKRWLIIKCFERVRKWPITARIYSQIGAHHLKLGMISVLVKVIPMHFCASKTVL</sequence>
<evidence type="ECO:0000313" key="1">
    <source>
        <dbReference type="EMBL" id="KAL2551747.1"/>
    </source>
</evidence>
<accession>A0ABD1WQB1</accession>
<gene>
    <name evidence="1" type="ORF">Fot_05366</name>
</gene>
<dbReference type="EMBL" id="JBFOLJ010000002">
    <property type="protein sequence ID" value="KAL2551747.1"/>
    <property type="molecule type" value="Genomic_DNA"/>
</dbReference>
<reference evidence="2" key="1">
    <citation type="submission" date="2024-07" db="EMBL/GenBank/DDBJ databases">
        <title>Two chromosome-level genome assemblies of Korean endemic species Abeliophyllum distichum and Forsythia ovata (Oleaceae).</title>
        <authorList>
            <person name="Jang H."/>
        </authorList>
    </citation>
    <scope>NUCLEOTIDE SEQUENCE [LARGE SCALE GENOMIC DNA]</scope>
</reference>
<dbReference type="Proteomes" id="UP001604277">
    <property type="component" value="Unassembled WGS sequence"/>
</dbReference>
<dbReference type="AlphaFoldDB" id="A0ABD1WQB1"/>
<proteinExistence type="predicted"/>
<name>A0ABD1WQB1_9LAMI</name>
<evidence type="ECO:0000313" key="2">
    <source>
        <dbReference type="Proteomes" id="UP001604277"/>
    </source>
</evidence>